<sequence length="203" mass="21673">MVKKFLDQVYETEGDAATRALYDEWSASYDDEVTEHGYRTPRRLAVAMAKVAADTSAPVLDYGCGTGLSGAALYGAGFTTIDGADPSPGMLAEAKARKFYRDLIPLDLTRPLPFAPDAYSAIAAVGVISTGAGPASLMDTLIALVPTGGILGFSLNDHALEDAEYTDGVQRLKDYGHIARVEEYGDHLPGLNLNSMIYVFEKA</sequence>
<name>A0A2T6BIC9_9RHOB</name>
<gene>
    <name evidence="1" type="ORF">C8N43_0463</name>
</gene>
<dbReference type="CDD" id="cd02440">
    <property type="entry name" value="AdoMet_MTases"/>
    <property type="match status" value="1"/>
</dbReference>
<dbReference type="AlphaFoldDB" id="A0A2T6BIC9"/>
<evidence type="ECO:0000313" key="2">
    <source>
        <dbReference type="Proteomes" id="UP000243978"/>
    </source>
</evidence>
<dbReference type="Proteomes" id="UP000243978">
    <property type="component" value="Unassembled WGS sequence"/>
</dbReference>
<keyword evidence="1" id="KW-0808">Transferase</keyword>
<organism evidence="1 2">
    <name type="scientific">Litoreibacter ponti</name>
    <dbReference type="NCBI Taxonomy" id="1510457"/>
    <lineage>
        <taxon>Bacteria</taxon>
        <taxon>Pseudomonadati</taxon>
        <taxon>Pseudomonadota</taxon>
        <taxon>Alphaproteobacteria</taxon>
        <taxon>Rhodobacterales</taxon>
        <taxon>Roseobacteraceae</taxon>
        <taxon>Litoreibacter</taxon>
    </lineage>
</organism>
<reference evidence="1 2" key="1">
    <citation type="submission" date="2018-04" db="EMBL/GenBank/DDBJ databases">
        <title>Genomic Encyclopedia of Archaeal and Bacterial Type Strains, Phase II (KMG-II): from individual species to whole genera.</title>
        <authorList>
            <person name="Goeker M."/>
        </authorList>
    </citation>
    <scope>NUCLEOTIDE SEQUENCE [LARGE SCALE GENOMIC DNA]</scope>
    <source>
        <strain evidence="1 2">DSM 100977</strain>
    </source>
</reference>
<proteinExistence type="predicted"/>
<dbReference type="SUPFAM" id="SSF53335">
    <property type="entry name" value="S-adenosyl-L-methionine-dependent methyltransferases"/>
    <property type="match status" value="1"/>
</dbReference>
<dbReference type="OrthoDB" id="9807911at2"/>
<dbReference type="Pfam" id="PF13489">
    <property type="entry name" value="Methyltransf_23"/>
    <property type="match status" value="1"/>
</dbReference>
<keyword evidence="1" id="KW-0489">Methyltransferase</keyword>
<dbReference type="EMBL" id="QBKS01000001">
    <property type="protein sequence ID" value="PTX55817.1"/>
    <property type="molecule type" value="Genomic_DNA"/>
</dbReference>
<accession>A0A2T6BIC9</accession>
<dbReference type="InterPro" id="IPR029063">
    <property type="entry name" value="SAM-dependent_MTases_sf"/>
</dbReference>
<keyword evidence="2" id="KW-1185">Reference proteome</keyword>
<evidence type="ECO:0000313" key="1">
    <source>
        <dbReference type="EMBL" id="PTX55817.1"/>
    </source>
</evidence>
<protein>
    <submittedName>
        <fullName evidence="1">Methyltransferase family protein</fullName>
    </submittedName>
</protein>
<dbReference type="GO" id="GO:0008168">
    <property type="term" value="F:methyltransferase activity"/>
    <property type="evidence" value="ECO:0007669"/>
    <property type="project" value="UniProtKB-KW"/>
</dbReference>
<comment type="caution">
    <text evidence="1">The sequence shown here is derived from an EMBL/GenBank/DDBJ whole genome shotgun (WGS) entry which is preliminary data.</text>
</comment>
<dbReference type="GO" id="GO:0032259">
    <property type="term" value="P:methylation"/>
    <property type="evidence" value="ECO:0007669"/>
    <property type="project" value="UniProtKB-KW"/>
</dbReference>
<dbReference type="RefSeq" id="WP_107844070.1">
    <property type="nucleotide sequence ID" value="NZ_QBKS01000001.1"/>
</dbReference>
<dbReference type="Gene3D" id="3.40.50.150">
    <property type="entry name" value="Vaccinia Virus protein VP39"/>
    <property type="match status" value="1"/>
</dbReference>